<dbReference type="Proteomes" id="UP000051845">
    <property type="component" value="Unassembled WGS sequence"/>
</dbReference>
<reference evidence="1 2" key="1">
    <citation type="journal article" date="2015" name="Genome Announc.">
        <title>Expanding the biotechnology potential of lactobacilli through comparative genomics of 213 strains and associated genera.</title>
        <authorList>
            <person name="Sun Z."/>
            <person name="Harris H.M."/>
            <person name="McCann A."/>
            <person name="Guo C."/>
            <person name="Argimon S."/>
            <person name="Zhang W."/>
            <person name="Yang X."/>
            <person name="Jeffery I.B."/>
            <person name="Cooney J.C."/>
            <person name="Kagawa T.F."/>
            <person name="Liu W."/>
            <person name="Song Y."/>
            <person name="Salvetti E."/>
            <person name="Wrobel A."/>
            <person name="Rasinkangas P."/>
            <person name="Parkhill J."/>
            <person name="Rea M.C."/>
            <person name="O'Sullivan O."/>
            <person name="Ritari J."/>
            <person name="Douillard F.P."/>
            <person name="Paul Ross R."/>
            <person name="Yang R."/>
            <person name="Briner A.E."/>
            <person name="Felis G.E."/>
            <person name="de Vos W.M."/>
            <person name="Barrangou R."/>
            <person name="Klaenhammer T.R."/>
            <person name="Caufield P.W."/>
            <person name="Cui Y."/>
            <person name="Zhang H."/>
            <person name="O'Toole P.W."/>
        </authorList>
    </citation>
    <scope>NUCLEOTIDE SEQUENCE [LARGE SCALE GENOMIC DNA]</scope>
    <source>
        <strain evidence="1 2">DSM 20515</strain>
    </source>
</reference>
<evidence type="ECO:0000313" key="1">
    <source>
        <dbReference type="EMBL" id="KRM74487.1"/>
    </source>
</evidence>
<dbReference type="PATRIC" id="fig|1423733.4.peg.122"/>
<sequence>MTEKPDIVQIRMGQTPQSQPTVTTKAMHIKVGTNKSVIIYNHINGYILDAFLKAVFSDDNRPK</sequence>
<accession>A0A0R2B5N9</accession>
<dbReference type="RefSeq" id="WP_054712986.1">
    <property type="nucleotide sequence ID" value="NZ_AYYR01000078.1"/>
</dbReference>
<dbReference type="AlphaFoldDB" id="A0A0R2B5N9"/>
<comment type="caution">
    <text evidence="1">The sequence shown here is derived from an EMBL/GenBank/DDBJ whole genome shotgun (WGS) entry which is preliminary data.</text>
</comment>
<name>A0A0R2B5N9_SECCO</name>
<evidence type="ECO:0000313" key="2">
    <source>
        <dbReference type="Proteomes" id="UP000051845"/>
    </source>
</evidence>
<proteinExistence type="predicted"/>
<gene>
    <name evidence="1" type="ORF">FC82_GL000113</name>
</gene>
<protein>
    <submittedName>
        <fullName evidence="1">Uncharacterized protein</fullName>
    </submittedName>
</protein>
<organism evidence="1 2">
    <name type="scientific">Secundilactobacillus collinoides DSM 20515 = JCM 1123</name>
    <dbReference type="NCBI Taxonomy" id="1423733"/>
    <lineage>
        <taxon>Bacteria</taxon>
        <taxon>Bacillati</taxon>
        <taxon>Bacillota</taxon>
        <taxon>Bacilli</taxon>
        <taxon>Lactobacillales</taxon>
        <taxon>Lactobacillaceae</taxon>
        <taxon>Secundilactobacillus</taxon>
    </lineage>
</organism>
<dbReference type="EMBL" id="AYYR01000078">
    <property type="protein sequence ID" value="KRM74487.1"/>
    <property type="molecule type" value="Genomic_DNA"/>
</dbReference>